<evidence type="ECO:0000313" key="2">
    <source>
        <dbReference type="Proteomes" id="UP001597108"/>
    </source>
</evidence>
<dbReference type="EMBL" id="JBHTJT010000050">
    <property type="protein sequence ID" value="MFD0982127.1"/>
    <property type="molecule type" value="Genomic_DNA"/>
</dbReference>
<organism evidence="1 2">
    <name type="scientific">Tropicimonas aquimaris</name>
    <dbReference type="NCBI Taxonomy" id="914152"/>
    <lineage>
        <taxon>Bacteria</taxon>
        <taxon>Pseudomonadati</taxon>
        <taxon>Pseudomonadota</taxon>
        <taxon>Alphaproteobacteria</taxon>
        <taxon>Rhodobacterales</taxon>
        <taxon>Roseobacteraceae</taxon>
        <taxon>Tropicimonas</taxon>
    </lineage>
</organism>
<dbReference type="SUPFAM" id="SSF64518">
    <property type="entry name" value="Phase 1 flagellin"/>
    <property type="match status" value="1"/>
</dbReference>
<accession>A0ABW3IX52</accession>
<evidence type="ECO:0000313" key="1">
    <source>
        <dbReference type="EMBL" id="MFD0982127.1"/>
    </source>
</evidence>
<keyword evidence="2" id="KW-1185">Reference proteome</keyword>
<evidence type="ECO:0008006" key="3">
    <source>
        <dbReference type="Google" id="ProtNLM"/>
    </source>
</evidence>
<reference evidence="2" key="1">
    <citation type="journal article" date="2019" name="Int. J. Syst. Evol. Microbiol.">
        <title>The Global Catalogue of Microorganisms (GCM) 10K type strain sequencing project: providing services to taxonomists for standard genome sequencing and annotation.</title>
        <authorList>
            <consortium name="The Broad Institute Genomics Platform"/>
            <consortium name="The Broad Institute Genome Sequencing Center for Infectious Disease"/>
            <person name="Wu L."/>
            <person name="Ma J."/>
        </authorList>
    </citation>
    <scope>NUCLEOTIDE SEQUENCE [LARGE SCALE GENOMIC DNA]</scope>
    <source>
        <strain evidence="2">CCUG 60524</strain>
    </source>
</reference>
<sequence>MAVNTLGDLAMSYIFRSRNAQLKSDMVRLSTELSTGQTASVSNAVNANFGPVSAMEHSLSQLEAYRQSMSESADFAGAMQSSLEAIRQSALSLSTDLLTSGTTVSAVHFDTLGTSATQAFHASVSQLNTSFGGRALFSGAATDRAPLADSHAILSALGSAVASETTASGVKAIVDAWFAPGGGFDSGAYAGSTAPLAPMQAGAHRDVDLNVTAADSAIRDTLRGLALSALMSSQPLSDMPSEQAVMAKMAGDLLLQTTNDLLQTQAIVGVAEETLENARINNASEIAALELSLAELLSVDVYESATKLEQAESSLELFYALTARSARLNLADYL</sequence>
<proteinExistence type="predicted"/>
<comment type="caution">
    <text evidence="1">The sequence shown here is derived from an EMBL/GenBank/DDBJ whole genome shotgun (WGS) entry which is preliminary data.</text>
</comment>
<gene>
    <name evidence="1" type="ORF">ACFQ2S_21045</name>
</gene>
<name>A0ABW3IX52_9RHOB</name>
<protein>
    <recommendedName>
        <fullName evidence="3">Flagellin</fullName>
    </recommendedName>
</protein>
<dbReference type="RefSeq" id="WP_386077612.1">
    <property type="nucleotide sequence ID" value="NZ_JBHTJT010000050.1"/>
</dbReference>
<dbReference type="Proteomes" id="UP001597108">
    <property type="component" value="Unassembled WGS sequence"/>
</dbReference>
<dbReference type="Gene3D" id="1.20.1330.10">
    <property type="entry name" value="f41 fragment of flagellin, N-terminal domain"/>
    <property type="match status" value="1"/>
</dbReference>